<evidence type="ECO:0000313" key="7">
    <source>
        <dbReference type="EMBL" id="PWN98482.1"/>
    </source>
</evidence>
<evidence type="ECO:0000256" key="3">
    <source>
        <dbReference type="ARBA" id="ARBA00023315"/>
    </source>
</evidence>
<sequence length="804" mass="83575">MRRTLLRSAKAAGPSSSSVPTSATPSSSSSSPLLTRTSASQAASVLAALRSEPAYTARYRMPARGGSLLVQQSAASASSSAASSSAANVVHPSRSAAAAGAQQASSSTLHASPAAPRVPAASRASHAPQTAATKRATAGLYTSAAAAQAPEPGAKAGKGEEEEDTWAFGGGGSSHAATQEGEPRTPAPQSAQQVPAAGFVGSSSAGKGAVNGYGKRRSGGHGAQAAAHGDASSRAAMKEEQMAREYKHEYAPTSRAPRAMPHHTYFSSPSTSFNVGAAGAAGAIPKTNAHGSQSAIHGLGTPGAGKGSGDGKIRKKKTALIMPGQGSQYVAMSQDVYRAFRSARDVWAEAEEALLSGRSHLSEWEERASSPQQREAFEQELKKSAAWDRMQGMTGSGTAVARSRRGWLRDTVFSGDQLNLTRAENAQPATLACTLSILAVLRKEFDVDLITEHVSLAAGHGTGIYASLVASGAVDIGDATRLLRHRGLMSSKCVEESEVLFPPGCDRPDTIYESWAFANSGSGKGAELLSSVAVDAGGVPPTSPASDADVVNAEKDGLDVQPQRRGWKRSQMSGVMVRPGKLNATLRAVEATQADIKAGAVKDVATDEVVEIANVNNNLQVVLSGTRVGVSLASDRLRALGLGARAVNLPVSGPYHSSLMLPAAEALKPTIVHLPLRAPQGFRIVSSNKGAPLLDDVDAIRADLSGATARRVEWLDSIERLVEEGVQRFICLGPGRACAHLLSKELAYRDRLRVAQGMQPAEYEVWSITSVEDIEQLGDVLNRLSVSEGASRPVEHASDHVVAI</sequence>
<proteinExistence type="predicted"/>
<dbReference type="InterPro" id="IPR014043">
    <property type="entry name" value="Acyl_transferase_dom"/>
</dbReference>
<dbReference type="InterPro" id="IPR016035">
    <property type="entry name" value="Acyl_Trfase/lysoPLipase"/>
</dbReference>
<dbReference type="STRING" id="58919.A0A316ZC25"/>
<evidence type="ECO:0000256" key="2">
    <source>
        <dbReference type="ARBA" id="ARBA00022679"/>
    </source>
</evidence>
<gene>
    <name evidence="7" type="ORF">FA09DRAFT_329536</name>
</gene>
<name>A0A316ZC25_9BASI</name>
<evidence type="ECO:0000313" key="8">
    <source>
        <dbReference type="Proteomes" id="UP000245946"/>
    </source>
</evidence>
<dbReference type="SUPFAM" id="SSF52151">
    <property type="entry name" value="FabD/lysophospholipase-like"/>
    <property type="match status" value="1"/>
</dbReference>
<accession>A0A316ZC25</accession>
<evidence type="ECO:0000256" key="5">
    <source>
        <dbReference type="SAM" id="MobiDB-lite"/>
    </source>
</evidence>
<dbReference type="SMART" id="SM00827">
    <property type="entry name" value="PKS_AT"/>
    <property type="match status" value="1"/>
</dbReference>
<feature type="compositionally biased region" description="Basic and acidic residues" evidence="5">
    <location>
        <begin position="236"/>
        <end position="250"/>
    </location>
</feature>
<protein>
    <recommendedName>
        <fullName evidence="1">[acyl-carrier-protein] S-malonyltransferase</fullName>
        <ecNumber evidence="1">2.3.1.39</ecNumber>
    </recommendedName>
</protein>
<dbReference type="EC" id="2.3.1.39" evidence="1"/>
<keyword evidence="3" id="KW-0012">Acyltransferase</keyword>
<dbReference type="InterPro" id="IPR016036">
    <property type="entry name" value="Malonyl_transacylase_ACP-bd"/>
</dbReference>
<reference evidence="7 8" key="1">
    <citation type="journal article" date="2018" name="Mol. Biol. Evol.">
        <title>Broad Genomic Sampling Reveals a Smut Pathogenic Ancestry of the Fungal Clade Ustilaginomycotina.</title>
        <authorList>
            <person name="Kijpornyongpan T."/>
            <person name="Mondo S.J."/>
            <person name="Barry K."/>
            <person name="Sandor L."/>
            <person name="Lee J."/>
            <person name="Lipzen A."/>
            <person name="Pangilinan J."/>
            <person name="LaButti K."/>
            <person name="Hainaut M."/>
            <person name="Henrissat B."/>
            <person name="Grigoriev I.V."/>
            <person name="Spatafora J.W."/>
            <person name="Aime M.C."/>
        </authorList>
    </citation>
    <scope>NUCLEOTIDE SEQUENCE [LARGE SCALE GENOMIC DNA]</scope>
    <source>
        <strain evidence="7 8">MCA 4186</strain>
    </source>
</reference>
<dbReference type="SUPFAM" id="SSF55048">
    <property type="entry name" value="Probable ACP-binding domain of malonyl-CoA ACP transacylase"/>
    <property type="match status" value="1"/>
</dbReference>
<keyword evidence="8" id="KW-1185">Reference proteome</keyword>
<comment type="catalytic activity">
    <reaction evidence="4">
        <text>holo-[ACP] + malonyl-CoA = malonyl-[ACP] + CoA</text>
        <dbReference type="Rhea" id="RHEA:41792"/>
        <dbReference type="Rhea" id="RHEA-COMP:9623"/>
        <dbReference type="Rhea" id="RHEA-COMP:9685"/>
        <dbReference type="ChEBI" id="CHEBI:57287"/>
        <dbReference type="ChEBI" id="CHEBI:57384"/>
        <dbReference type="ChEBI" id="CHEBI:64479"/>
        <dbReference type="ChEBI" id="CHEBI:78449"/>
        <dbReference type="EC" id="2.3.1.39"/>
    </reaction>
</comment>
<dbReference type="PANTHER" id="PTHR42681:SF1">
    <property type="entry name" value="MALONYL-COA-ACYL CARRIER PROTEIN TRANSACYLASE, MITOCHONDRIAL"/>
    <property type="match status" value="1"/>
</dbReference>
<evidence type="ECO:0000256" key="1">
    <source>
        <dbReference type="ARBA" id="ARBA00013258"/>
    </source>
</evidence>
<feature type="region of interest" description="Disordered" evidence="5">
    <location>
        <begin position="1"/>
        <end position="37"/>
    </location>
</feature>
<feature type="compositionally biased region" description="Low complexity" evidence="5">
    <location>
        <begin position="11"/>
        <end position="37"/>
    </location>
</feature>
<organism evidence="7 8">
    <name type="scientific">Tilletiopsis washingtonensis</name>
    <dbReference type="NCBI Taxonomy" id="58919"/>
    <lineage>
        <taxon>Eukaryota</taxon>
        <taxon>Fungi</taxon>
        <taxon>Dikarya</taxon>
        <taxon>Basidiomycota</taxon>
        <taxon>Ustilaginomycotina</taxon>
        <taxon>Exobasidiomycetes</taxon>
        <taxon>Entylomatales</taxon>
        <taxon>Entylomatales incertae sedis</taxon>
        <taxon>Tilletiopsis</taxon>
    </lineage>
</organism>
<feature type="region of interest" description="Disordered" evidence="5">
    <location>
        <begin position="69"/>
        <end position="259"/>
    </location>
</feature>
<feature type="compositionally biased region" description="Low complexity" evidence="5">
    <location>
        <begin position="187"/>
        <end position="197"/>
    </location>
</feature>
<dbReference type="GO" id="GO:0004314">
    <property type="term" value="F:[acyl-carrier-protein] S-malonyltransferase activity"/>
    <property type="evidence" value="ECO:0007669"/>
    <property type="project" value="UniProtKB-EC"/>
</dbReference>
<feature type="compositionally biased region" description="Low complexity" evidence="5">
    <location>
        <begin position="73"/>
        <end position="128"/>
    </location>
</feature>
<dbReference type="AlphaFoldDB" id="A0A316ZC25"/>
<feature type="domain" description="Malonyl-CoA:ACP transacylase (MAT)" evidence="6">
    <location>
        <begin position="321"/>
        <end position="762"/>
    </location>
</feature>
<dbReference type="PANTHER" id="PTHR42681">
    <property type="entry name" value="MALONYL-COA-ACYL CARRIER PROTEIN TRANSACYLASE, MITOCHONDRIAL"/>
    <property type="match status" value="1"/>
</dbReference>
<dbReference type="Gene3D" id="3.40.366.10">
    <property type="entry name" value="Malonyl-Coenzyme A Acyl Carrier Protein, domain 2"/>
    <property type="match status" value="2"/>
</dbReference>
<evidence type="ECO:0000259" key="6">
    <source>
        <dbReference type="SMART" id="SM00827"/>
    </source>
</evidence>
<feature type="compositionally biased region" description="Low complexity" evidence="5">
    <location>
        <begin position="136"/>
        <end position="155"/>
    </location>
</feature>
<dbReference type="GeneID" id="37269762"/>
<keyword evidence="2" id="KW-0808">Transferase</keyword>
<dbReference type="OrthoDB" id="1929172at2759"/>
<dbReference type="GO" id="GO:0006633">
    <property type="term" value="P:fatty acid biosynthetic process"/>
    <property type="evidence" value="ECO:0007669"/>
    <property type="project" value="TreeGrafter"/>
</dbReference>
<dbReference type="InterPro" id="IPR001227">
    <property type="entry name" value="Ac_transferase_dom_sf"/>
</dbReference>
<evidence type="ECO:0000256" key="4">
    <source>
        <dbReference type="ARBA" id="ARBA00048462"/>
    </source>
</evidence>
<dbReference type="Proteomes" id="UP000245946">
    <property type="component" value="Unassembled WGS sequence"/>
</dbReference>
<dbReference type="Gene3D" id="3.30.70.250">
    <property type="entry name" value="Malonyl-CoA ACP transacylase, ACP-binding"/>
    <property type="match status" value="1"/>
</dbReference>
<dbReference type="RefSeq" id="XP_025598761.1">
    <property type="nucleotide sequence ID" value="XM_025742218.1"/>
</dbReference>
<feature type="compositionally biased region" description="Low complexity" evidence="5">
    <location>
        <begin position="223"/>
        <end position="235"/>
    </location>
</feature>
<dbReference type="EMBL" id="KZ819291">
    <property type="protein sequence ID" value="PWN98482.1"/>
    <property type="molecule type" value="Genomic_DNA"/>
</dbReference>
<dbReference type="GO" id="GO:0005739">
    <property type="term" value="C:mitochondrion"/>
    <property type="evidence" value="ECO:0007669"/>
    <property type="project" value="TreeGrafter"/>
</dbReference>
<dbReference type="InterPro" id="IPR050858">
    <property type="entry name" value="Mal-CoA-ACP_Trans/PKS_FabD"/>
</dbReference>